<accession>A0A4P6X0X9</accession>
<evidence type="ECO:0000313" key="2">
    <source>
        <dbReference type="EMBL" id="QBM28385.1"/>
    </source>
</evidence>
<proteinExistence type="predicted"/>
<dbReference type="AlphaFoldDB" id="A0A4P6X0X9"/>
<feature type="region of interest" description="Disordered" evidence="1">
    <location>
        <begin position="59"/>
        <end position="78"/>
    </location>
</feature>
<name>A0A4P6X0X9_HYDPS</name>
<dbReference type="KEGG" id="hpse:HPF_11850"/>
<dbReference type="InterPro" id="IPR036086">
    <property type="entry name" value="ParB/Sulfiredoxin_sf"/>
</dbReference>
<feature type="region of interest" description="Disordered" evidence="1">
    <location>
        <begin position="425"/>
        <end position="462"/>
    </location>
</feature>
<feature type="compositionally biased region" description="Polar residues" evidence="1">
    <location>
        <begin position="425"/>
        <end position="434"/>
    </location>
</feature>
<reference evidence="2 3" key="1">
    <citation type="submission" date="2019-03" db="EMBL/GenBank/DDBJ databases">
        <authorList>
            <person name="Sebastian G."/>
            <person name="Baumann P."/>
            <person name="Ruckert C."/>
            <person name="Kalinowski J."/>
            <person name="Nebel B."/>
            <person name="Takors R."/>
            <person name="Blombach B."/>
        </authorList>
    </citation>
    <scope>NUCLEOTIDE SEQUENCE [LARGE SCALE GENOMIC DNA]</scope>
    <source>
        <strain evidence="2 3">DSM 1084</strain>
    </source>
</reference>
<evidence type="ECO:0000313" key="3">
    <source>
        <dbReference type="Proteomes" id="UP000293912"/>
    </source>
</evidence>
<gene>
    <name evidence="2" type="ORF">HPF_11850</name>
</gene>
<dbReference type="SUPFAM" id="SSF110849">
    <property type="entry name" value="ParB/Sulfiredoxin"/>
    <property type="match status" value="1"/>
</dbReference>
<protein>
    <submittedName>
        <fullName evidence="2">Uncharacterized protein</fullName>
    </submittedName>
</protein>
<dbReference type="Proteomes" id="UP000293912">
    <property type="component" value="Chromosome"/>
</dbReference>
<organism evidence="2 3">
    <name type="scientific">Hydrogenophaga pseudoflava</name>
    <name type="common">Pseudomonas carboxydoflava</name>
    <dbReference type="NCBI Taxonomy" id="47421"/>
    <lineage>
        <taxon>Bacteria</taxon>
        <taxon>Pseudomonadati</taxon>
        <taxon>Pseudomonadota</taxon>
        <taxon>Betaproteobacteria</taxon>
        <taxon>Burkholderiales</taxon>
        <taxon>Comamonadaceae</taxon>
        <taxon>Hydrogenophaga</taxon>
    </lineage>
</organism>
<sequence>MATRRTPETLTAVERAAALARHGTQLPALNMAPNKLPTSRTGAKNAAYNALVSANLNQVARPSRPAVPTPSLDPKADPDDSFSMLPINELEAYAHNPRTGRNPRYDDLRASIIADGITNPITVTRQNHGAKFHPYGGGNTRLTIAKELYEAGDSRFSHLKVIVKAWPGHANVISAHLAENENRGEISFWERAQGVADFKSQFEAEHRVALSTGELARELKSHGINFGVKVIQNFAFAVEHLKPLGQWLKAKEVNEVIRPGMTGVMAVAGKFDVATAVFEPVLHKHRDQMLTRLAAGDGKGGVDKETSEPDTKPVELDAAELVADLHQALATAVGVSPEVVPLMISAVESNSRITAEELRAIQIRKPIHPTSDVGSTARLPAPAPQQRALGGILSGVPPAATPPLVANPTAAPAPATKIHGSATGASLQAGTTSPDRPATAPMDSSGPQAKRNPRLPDQVKEGDPTAHVLSLVLDISDLVVLHDCILHVPEMPFGYFMDLPVSLENVGDKTLTYPQLRAAAWKFLASLSGQVDPQWFTFADREQSRWASAALQGPDVFRQSYSDALRAFTAETGDPAMLLAEVYLMFNQPELGYLTVQLLRAMEQLRLDHPERFVRTVTTDPDLPD</sequence>
<keyword evidence="3" id="KW-1185">Reference proteome</keyword>
<dbReference type="EMBL" id="CP037867">
    <property type="protein sequence ID" value="QBM28385.1"/>
    <property type="molecule type" value="Genomic_DNA"/>
</dbReference>
<evidence type="ECO:0000256" key="1">
    <source>
        <dbReference type="SAM" id="MobiDB-lite"/>
    </source>
</evidence>